<evidence type="ECO:0000313" key="6">
    <source>
        <dbReference type="Proteomes" id="UP000054454"/>
    </source>
</evidence>
<dbReference type="InterPro" id="IPR035979">
    <property type="entry name" value="RBD_domain_sf"/>
</dbReference>
<keyword evidence="1 2" id="KW-0694">RNA-binding</keyword>
<evidence type="ECO:0000313" key="5">
    <source>
        <dbReference type="EMBL" id="KTW29660.1"/>
    </source>
</evidence>
<comment type="caution">
    <text evidence="5">The sequence shown here is derived from an EMBL/GenBank/DDBJ whole genome shotgun (WGS) entry which is preliminary data.</text>
</comment>
<dbReference type="PROSITE" id="PS50102">
    <property type="entry name" value="RRM"/>
    <property type="match status" value="1"/>
</dbReference>
<dbReference type="VEuPathDB" id="FungiDB:T552_00868"/>
<feature type="compositionally biased region" description="Basic and acidic residues" evidence="3">
    <location>
        <begin position="243"/>
        <end position="258"/>
    </location>
</feature>
<dbReference type="Gene3D" id="3.30.70.330">
    <property type="match status" value="1"/>
</dbReference>
<dbReference type="Proteomes" id="UP000054454">
    <property type="component" value="Unassembled WGS sequence"/>
</dbReference>
<feature type="domain" description="RRM" evidence="4">
    <location>
        <begin position="55"/>
        <end position="131"/>
    </location>
</feature>
<evidence type="ECO:0000256" key="1">
    <source>
        <dbReference type="ARBA" id="ARBA00022884"/>
    </source>
</evidence>
<feature type="compositionally biased region" description="Polar residues" evidence="3">
    <location>
        <begin position="229"/>
        <end position="241"/>
    </location>
</feature>
<dbReference type="PANTHER" id="PTHR23236">
    <property type="entry name" value="EUKARYOTIC TRANSLATION INITIATION FACTOR 4B/4H"/>
    <property type="match status" value="1"/>
</dbReference>
<evidence type="ECO:0000256" key="3">
    <source>
        <dbReference type="SAM" id="MobiDB-lite"/>
    </source>
</evidence>
<evidence type="ECO:0000259" key="4">
    <source>
        <dbReference type="PROSITE" id="PS50102"/>
    </source>
</evidence>
<dbReference type="SUPFAM" id="SSF54928">
    <property type="entry name" value="RNA-binding domain, RBD"/>
    <property type="match status" value="1"/>
</dbReference>
<dbReference type="AlphaFoldDB" id="A0A0W4ZMS2"/>
<feature type="region of interest" description="Disordered" evidence="3">
    <location>
        <begin position="169"/>
        <end position="366"/>
    </location>
</feature>
<evidence type="ECO:0000256" key="2">
    <source>
        <dbReference type="PROSITE-ProRule" id="PRU00176"/>
    </source>
</evidence>
<dbReference type="GeneID" id="28935667"/>
<gene>
    <name evidence="5" type="ORF">T552_00868</name>
</gene>
<dbReference type="GO" id="GO:0003723">
    <property type="term" value="F:RNA binding"/>
    <property type="evidence" value="ECO:0007669"/>
    <property type="project" value="UniProtKB-UniRule"/>
</dbReference>
<dbReference type="RefSeq" id="XP_018226647.1">
    <property type="nucleotide sequence ID" value="XM_018369465.1"/>
</dbReference>
<dbReference type="GO" id="GO:0005730">
    <property type="term" value="C:nucleolus"/>
    <property type="evidence" value="ECO:0007669"/>
    <property type="project" value="TreeGrafter"/>
</dbReference>
<keyword evidence="6" id="KW-1185">Reference proteome</keyword>
<feature type="compositionally biased region" description="Basic and acidic residues" evidence="3">
    <location>
        <begin position="211"/>
        <end position="220"/>
    </location>
</feature>
<protein>
    <recommendedName>
        <fullName evidence="4">RRM domain-containing protein</fullName>
    </recommendedName>
</protein>
<dbReference type="InterPro" id="IPR000504">
    <property type="entry name" value="RRM_dom"/>
</dbReference>
<dbReference type="Pfam" id="PF00076">
    <property type="entry name" value="RRM_1"/>
    <property type="match status" value="1"/>
</dbReference>
<reference evidence="6" key="1">
    <citation type="journal article" date="2016" name="Nat. Commun.">
        <title>Genome analysis of three Pneumocystis species reveals adaptation mechanisms to life exclusively in mammalian hosts.</title>
        <authorList>
            <person name="Ma L."/>
            <person name="Chen Z."/>
            <person name="Huang D.W."/>
            <person name="Kutty G."/>
            <person name="Ishihara M."/>
            <person name="Wang H."/>
            <person name="Abouelleil A."/>
            <person name="Bishop L."/>
            <person name="Davey E."/>
            <person name="Deng R."/>
            <person name="Deng X."/>
            <person name="Fan L."/>
            <person name="Fantoni G."/>
            <person name="Fitzgerald M."/>
            <person name="Gogineni E."/>
            <person name="Goldberg J.M."/>
            <person name="Handley G."/>
            <person name="Hu X."/>
            <person name="Huber C."/>
            <person name="Jiao X."/>
            <person name="Jones K."/>
            <person name="Levin J.Z."/>
            <person name="Liu Y."/>
            <person name="Macdonald P."/>
            <person name="Melnikov A."/>
            <person name="Raley C."/>
            <person name="Sassi M."/>
            <person name="Sherman B.T."/>
            <person name="Song X."/>
            <person name="Sykes S."/>
            <person name="Tran B."/>
            <person name="Walsh L."/>
            <person name="Xia Y."/>
            <person name="Yang J."/>
            <person name="Young S."/>
            <person name="Zeng Q."/>
            <person name="Zheng X."/>
            <person name="Stephens R."/>
            <person name="Nusbaum C."/>
            <person name="Birren B.W."/>
            <person name="Azadi P."/>
            <person name="Lempicki R.A."/>
            <person name="Cuomo C.A."/>
            <person name="Kovacs J.A."/>
        </authorList>
    </citation>
    <scope>NUCLEOTIDE SEQUENCE [LARGE SCALE GENOMIC DNA]</scope>
    <source>
        <strain evidence="6">B80</strain>
    </source>
</reference>
<feature type="compositionally biased region" description="Basic and acidic residues" evidence="3">
    <location>
        <begin position="311"/>
        <end position="350"/>
    </location>
</feature>
<dbReference type="InterPro" id="IPR012677">
    <property type="entry name" value="Nucleotide-bd_a/b_plait_sf"/>
</dbReference>
<feature type="region of interest" description="Disordered" evidence="3">
    <location>
        <begin position="1"/>
        <end position="36"/>
    </location>
</feature>
<dbReference type="OrthoDB" id="48651at2759"/>
<sequence length="389" mass="44520">MEDTPIAPLEEKETKTSYYSRDYSNGGPKKDNGISYKHDISSSRQQIPLPTEPPYTAHLGNLSFNITESEISDFFGEPFITNIRLMRDRIDDRPKGFGYVEFTDLQALINAISLNGKTLSGRAIKISVAEPPRKGYIDRDPIEDRTAGEWRRSTSLPLSEPSYEKRFSYERRGTLGNNDNPRDFSNWKSKGPLQDLPELDSFTKKRSYLSSDRRNGDKFRNSGFGDRSYGNNFNSTATTNIGERPKLVLKPRGEKLEDPPQTLKPSTKPNPFGDALPVDSDARIREIEEKEQKRKEERLASEEQKGFGWEKIPKEPSYKSDRTDKKEANRRNHSLDFKCDKTDKNKEHKGQNNKSQSINSLKPTNTTITLETEINIDGWSTVNKLSRKR</sequence>
<proteinExistence type="predicted"/>
<dbReference type="EMBL" id="LFVZ01000004">
    <property type="protein sequence ID" value="KTW29660.1"/>
    <property type="molecule type" value="Genomic_DNA"/>
</dbReference>
<name>A0A0W4ZMS2_PNEC8</name>
<feature type="compositionally biased region" description="Polar residues" evidence="3">
    <location>
        <begin position="352"/>
        <end position="363"/>
    </location>
</feature>
<accession>A0A0W4ZMS2</accession>
<dbReference type="SMART" id="SM00360">
    <property type="entry name" value="RRM"/>
    <property type="match status" value="1"/>
</dbReference>
<feature type="compositionally biased region" description="Basic and acidic residues" evidence="3">
    <location>
        <begin position="280"/>
        <end position="305"/>
    </location>
</feature>
<organism evidence="5 6">
    <name type="scientific">Pneumocystis carinii (strain B80)</name>
    <name type="common">Rat pneumocystis pneumonia agent</name>
    <name type="synonym">Pneumocystis carinii f. sp. carinii</name>
    <dbReference type="NCBI Taxonomy" id="1408658"/>
    <lineage>
        <taxon>Eukaryota</taxon>
        <taxon>Fungi</taxon>
        <taxon>Dikarya</taxon>
        <taxon>Ascomycota</taxon>
        <taxon>Taphrinomycotina</taxon>
        <taxon>Pneumocystomycetes</taxon>
        <taxon>Pneumocystaceae</taxon>
        <taxon>Pneumocystis</taxon>
    </lineage>
</organism>
<dbReference type="PANTHER" id="PTHR23236:SF11">
    <property type="entry name" value="EUKARYOTIC TRANSLATION INITIATION FACTOR 4H"/>
    <property type="match status" value="1"/>
</dbReference>